<protein>
    <recommendedName>
        <fullName evidence="3">carbonic anhydrase</fullName>
        <ecNumber evidence="3">4.2.1.1</ecNumber>
    </recommendedName>
</protein>
<dbReference type="Gene3D" id="3.40.1050.10">
    <property type="entry name" value="Carbonic anhydrase"/>
    <property type="match status" value="1"/>
</dbReference>
<evidence type="ECO:0000256" key="5">
    <source>
        <dbReference type="ARBA" id="ARBA00022833"/>
    </source>
</evidence>
<dbReference type="InterPro" id="IPR001765">
    <property type="entry name" value="Carbonic_anhydrase"/>
</dbReference>
<dbReference type="PANTHER" id="PTHR11002:SF76">
    <property type="entry name" value="CARBONIC ANHYDRASE"/>
    <property type="match status" value="1"/>
</dbReference>
<dbReference type="Proteomes" id="UP001171111">
    <property type="component" value="Unassembled WGS sequence"/>
</dbReference>
<comment type="cofactor">
    <cofactor evidence="1">
        <name>Zn(2+)</name>
        <dbReference type="ChEBI" id="CHEBI:29105"/>
    </cofactor>
</comment>
<keyword evidence="9" id="KW-1185">Reference proteome</keyword>
<proteinExistence type="inferred from homology"/>
<dbReference type="GO" id="GO:0004089">
    <property type="term" value="F:carbonate dehydratase activity"/>
    <property type="evidence" value="ECO:0007669"/>
    <property type="project" value="UniProtKB-EC"/>
</dbReference>
<evidence type="ECO:0000256" key="7">
    <source>
        <dbReference type="ARBA" id="ARBA00048348"/>
    </source>
</evidence>
<keyword evidence="6 8" id="KW-0456">Lyase</keyword>
<keyword evidence="4" id="KW-0479">Metal-binding</keyword>
<dbReference type="CDD" id="cd00884">
    <property type="entry name" value="beta_CA_cladeB"/>
    <property type="match status" value="1"/>
</dbReference>
<dbReference type="RefSeq" id="WP_302243722.1">
    <property type="nucleotide sequence ID" value="NZ_JAULJQ010000002.1"/>
</dbReference>
<name>A0ABT8T5L1_9BACT</name>
<organism evidence="8 9">
    <name type="scientific">Campylobacter magnus</name>
    <dbReference type="NCBI Taxonomy" id="3026462"/>
    <lineage>
        <taxon>Bacteria</taxon>
        <taxon>Pseudomonadati</taxon>
        <taxon>Campylobacterota</taxon>
        <taxon>Epsilonproteobacteria</taxon>
        <taxon>Campylobacterales</taxon>
        <taxon>Campylobacteraceae</taxon>
        <taxon>Campylobacter</taxon>
    </lineage>
</organism>
<comment type="catalytic activity">
    <reaction evidence="7">
        <text>hydrogencarbonate + H(+) = CO2 + H2O</text>
        <dbReference type="Rhea" id="RHEA:10748"/>
        <dbReference type="ChEBI" id="CHEBI:15377"/>
        <dbReference type="ChEBI" id="CHEBI:15378"/>
        <dbReference type="ChEBI" id="CHEBI:16526"/>
        <dbReference type="ChEBI" id="CHEBI:17544"/>
        <dbReference type="EC" id="4.2.1.1"/>
    </reaction>
</comment>
<evidence type="ECO:0000256" key="4">
    <source>
        <dbReference type="ARBA" id="ARBA00022723"/>
    </source>
</evidence>
<dbReference type="InterPro" id="IPR036874">
    <property type="entry name" value="Carbonic_anhydrase_sf"/>
</dbReference>
<comment type="caution">
    <text evidence="8">The sequence shown here is derived from an EMBL/GenBank/DDBJ whole genome shotgun (WGS) entry which is preliminary data.</text>
</comment>
<keyword evidence="5" id="KW-0862">Zinc</keyword>
<dbReference type="PANTHER" id="PTHR11002">
    <property type="entry name" value="CARBONIC ANHYDRASE"/>
    <property type="match status" value="1"/>
</dbReference>
<accession>A0ABT8T5L1</accession>
<dbReference type="SMART" id="SM00947">
    <property type="entry name" value="Pro_CA"/>
    <property type="match status" value="1"/>
</dbReference>
<dbReference type="InterPro" id="IPR015892">
    <property type="entry name" value="Carbonic_anhydrase_CS"/>
</dbReference>
<evidence type="ECO:0000313" key="8">
    <source>
        <dbReference type="EMBL" id="MDO2408952.1"/>
    </source>
</evidence>
<comment type="similarity">
    <text evidence="2">Belongs to the beta-class carbonic anhydrase family.</text>
</comment>
<sequence>MSIIEGAIRFMHTGFNEHKELFNELKQAQNPHTLFIGCSDSRVVPTLITQTLPGELFVVRNVANIVPKYRLKDEFLATTSAIAYAIIALNVENIVVCGHSNCGGCEAIWHPKKLENMPSVANWLRQLDDVKHEIQNSDAPLEERAWLTERLCILQSLENLRTFPQVKEREEKGELKLFGWHYIIETGEVFSYKNGEFILLNKEQK</sequence>
<evidence type="ECO:0000313" key="9">
    <source>
        <dbReference type="Proteomes" id="UP001171111"/>
    </source>
</evidence>
<dbReference type="InterPro" id="IPR045066">
    <property type="entry name" value="Beta_CA_cladeB"/>
</dbReference>
<dbReference type="SUPFAM" id="SSF53056">
    <property type="entry name" value="beta-carbonic anhydrase, cab"/>
    <property type="match status" value="1"/>
</dbReference>
<dbReference type="Pfam" id="PF00484">
    <property type="entry name" value="Pro_CA"/>
    <property type="match status" value="1"/>
</dbReference>
<evidence type="ECO:0000256" key="1">
    <source>
        <dbReference type="ARBA" id="ARBA00001947"/>
    </source>
</evidence>
<evidence type="ECO:0000256" key="2">
    <source>
        <dbReference type="ARBA" id="ARBA00006217"/>
    </source>
</evidence>
<dbReference type="PROSITE" id="PS00704">
    <property type="entry name" value="PROK_CO2_ANHYDRASE_1"/>
    <property type="match status" value="1"/>
</dbReference>
<evidence type="ECO:0000256" key="3">
    <source>
        <dbReference type="ARBA" id="ARBA00012925"/>
    </source>
</evidence>
<evidence type="ECO:0000256" key="6">
    <source>
        <dbReference type="ARBA" id="ARBA00023239"/>
    </source>
</evidence>
<reference evidence="8 9" key="1">
    <citation type="submission" date="2023-06" db="EMBL/GenBank/DDBJ databases">
        <title>Campylobacter magnum sp. nov., isolated from cecal contents of domestic pigs (Sus scrofa domesticus).</title>
        <authorList>
            <person name="Papic B."/>
            <person name="Gruntar I."/>
        </authorList>
    </citation>
    <scope>NUCLEOTIDE SEQUENCE [LARGE SCALE GENOMIC DNA]</scope>
    <source>
        <strain evidence="9">34484-21</strain>
    </source>
</reference>
<dbReference type="EMBL" id="JAULJQ010000002">
    <property type="protein sequence ID" value="MDO2408952.1"/>
    <property type="molecule type" value="Genomic_DNA"/>
</dbReference>
<gene>
    <name evidence="8" type="ORF">Q2362_02410</name>
</gene>
<dbReference type="EC" id="4.2.1.1" evidence="3"/>